<evidence type="ECO:0000313" key="12">
    <source>
        <dbReference type="Proteomes" id="UP000823904"/>
    </source>
</evidence>
<evidence type="ECO:0000256" key="9">
    <source>
        <dbReference type="ARBA" id="ARBA00045650"/>
    </source>
</evidence>
<evidence type="ECO:0000256" key="10">
    <source>
        <dbReference type="ARBA" id="ARBA00047274"/>
    </source>
</evidence>
<evidence type="ECO:0000256" key="2">
    <source>
        <dbReference type="ARBA" id="ARBA00023002"/>
    </source>
</evidence>
<evidence type="ECO:0000256" key="3">
    <source>
        <dbReference type="ARBA" id="ARBA00043812"/>
    </source>
</evidence>
<gene>
    <name evidence="11" type="ORF">H9754_04075</name>
</gene>
<dbReference type="Gene3D" id="3.40.50.720">
    <property type="entry name" value="NAD(P)-binding Rossmann-like Domain"/>
    <property type="match status" value="1"/>
</dbReference>
<evidence type="ECO:0000256" key="1">
    <source>
        <dbReference type="ARBA" id="ARBA00006484"/>
    </source>
</evidence>
<dbReference type="AlphaFoldDB" id="A0A9D2PHI8"/>
<evidence type="ECO:0000313" key="11">
    <source>
        <dbReference type="EMBL" id="HJC49748.1"/>
    </source>
</evidence>
<evidence type="ECO:0000256" key="4">
    <source>
        <dbReference type="ARBA" id="ARBA00044050"/>
    </source>
</evidence>
<dbReference type="EC" id="1.1.1.381" evidence="5"/>
<dbReference type="EMBL" id="DWWD01000020">
    <property type="protein sequence ID" value="HJC49748.1"/>
    <property type="molecule type" value="Genomic_DNA"/>
</dbReference>
<accession>A0A9D2PHI8</accession>
<reference evidence="11" key="1">
    <citation type="journal article" date="2021" name="PeerJ">
        <title>Extensive microbial diversity within the chicken gut microbiome revealed by metagenomics and culture.</title>
        <authorList>
            <person name="Gilroy R."/>
            <person name="Ravi A."/>
            <person name="Getino M."/>
            <person name="Pursley I."/>
            <person name="Horton D.L."/>
            <person name="Alikhan N.F."/>
            <person name="Baker D."/>
            <person name="Gharbi K."/>
            <person name="Hall N."/>
            <person name="Watson M."/>
            <person name="Adriaenssens E.M."/>
            <person name="Foster-Nyarko E."/>
            <person name="Jarju S."/>
            <person name="Secka A."/>
            <person name="Antonio M."/>
            <person name="Oren A."/>
            <person name="Chaudhuri R.R."/>
            <person name="La Ragione R."/>
            <person name="Hildebrand F."/>
            <person name="Pallen M.J."/>
        </authorList>
    </citation>
    <scope>NUCLEOTIDE SEQUENCE</scope>
    <source>
        <strain evidence="11">ChiSjej3B21-8574</strain>
    </source>
</reference>
<dbReference type="InterPro" id="IPR036291">
    <property type="entry name" value="NAD(P)-bd_dom_sf"/>
</dbReference>
<evidence type="ECO:0000256" key="8">
    <source>
        <dbReference type="ARBA" id="ARBA00044349"/>
    </source>
</evidence>
<dbReference type="EC" id="1.1.1.298" evidence="4"/>
<keyword evidence="2" id="KW-0560">Oxidoreductase</keyword>
<comment type="function">
    <text evidence="9">NADP-dependent dehydrogenase with broad substrate specificity acting on 3-hydroxy acids. Catalyzes the NADP-dependent oxidation of L-allo-threonine to L-2-amino-3-keto-butyrate, which is spontaneously decarboxylated into aminoacetone. Also acts on D-threonine, L-serine, D-serine, D-3-hydroxyisobutyrate, L-3-hydroxyisobutyrate, D-glycerate and L-glycerate. Able to catalyze the reduction of the malonic semialdehyde to 3-hydroxypropionic acid. YdfG is apparently supplementing RutE, the presumed malonic semialdehyde reductase involved in pyrimidine degradation since both are able to detoxify malonic semialdehyde.</text>
</comment>
<protein>
    <recommendedName>
        <fullName evidence="6">NADP-dependent 3-hydroxy acid dehydrogenase YdfG</fullName>
        <ecNumber evidence="4">1.1.1.298</ecNumber>
        <ecNumber evidence="5">1.1.1.381</ecNumber>
    </recommendedName>
    <alternativeName>
        <fullName evidence="8">L-allo-threonine dehydrogenase</fullName>
    </alternativeName>
    <alternativeName>
        <fullName evidence="7">Malonic semialdehyde reductase</fullName>
    </alternativeName>
</protein>
<evidence type="ECO:0000256" key="7">
    <source>
        <dbReference type="ARBA" id="ARBA00044271"/>
    </source>
</evidence>
<dbReference type="Proteomes" id="UP000823904">
    <property type="component" value="Unassembled WGS sequence"/>
</dbReference>
<organism evidence="11 12">
    <name type="scientific">Candidatus Anaerostipes avistercoris</name>
    <dbReference type="NCBI Taxonomy" id="2838462"/>
    <lineage>
        <taxon>Bacteria</taxon>
        <taxon>Bacillati</taxon>
        <taxon>Bacillota</taxon>
        <taxon>Clostridia</taxon>
        <taxon>Lachnospirales</taxon>
        <taxon>Lachnospiraceae</taxon>
        <taxon>Anaerostipes</taxon>
    </lineage>
</organism>
<dbReference type="InterPro" id="IPR002347">
    <property type="entry name" value="SDR_fam"/>
</dbReference>
<dbReference type="CDD" id="cd05233">
    <property type="entry name" value="SDR_c"/>
    <property type="match status" value="1"/>
</dbReference>
<name>A0A9D2PHI8_9FIRM</name>
<dbReference type="PANTHER" id="PTHR43086:SF3">
    <property type="entry name" value="NADP-DEPENDENT 3-HYDROXY ACID DEHYDROGENASE YDFG"/>
    <property type="match status" value="1"/>
</dbReference>
<comment type="catalytic activity">
    <reaction evidence="3">
        <text>L-allo-threonine + NADP(+) = aminoacetone + CO2 + NADPH</text>
        <dbReference type="Rhea" id="RHEA:43524"/>
        <dbReference type="ChEBI" id="CHEBI:16526"/>
        <dbReference type="ChEBI" id="CHEBI:57783"/>
        <dbReference type="ChEBI" id="CHEBI:58320"/>
        <dbReference type="ChEBI" id="CHEBI:58349"/>
        <dbReference type="ChEBI" id="CHEBI:58585"/>
        <dbReference type="EC" id="1.1.1.381"/>
    </reaction>
</comment>
<dbReference type="PROSITE" id="PS00061">
    <property type="entry name" value="ADH_SHORT"/>
    <property type="match status" value="1"/>
</dbReference>
<dbReference type="Pfam" id="PF00106">
    <property type="entry name" value="adh_short"/>
    <property type="match status" value="1"/>
</dbReference>
<comment type="similarity">
    <text evidence="1">Belongs to the short-chain dehydrogenases/reductases (SDR) family.</text>
</comment>
<dbReference type="PRINTS" id="PR00081">
    <property type="entry name" value="GDHRDH"/>
</dbReference>
<proteinExistence type="inferred from homology"/>
<dbReference type="SUPFAM" id="SSF51735">
    <property type="entry name" value="NAD(P)-binding Rossmann-fold domains"/>
    <property type="match status" value="1"/>
</dbReference>
<evidence type="ECO:0000256" key="5">
    <source>
        <dbReference type="ARBA" id="ARBA00044059"/>
    </source>
</evidence>
<dbReference type="GO" id="GO:0035527">
    <property type="term" value="F:3-hydroxypropionate dehydrogenase (NADP+) activity"/>
    <property type="evidence" value="ECO:0007669"/>
    <property type="project" value="UniProtKB-EC"/>
</dbReference>
<sequence>MKKIAIVTGASSGMGREFVRQLAERYPVLDEIWAVARREERLLELQKETGNVRIRAFSLDLKEEESFRNIAECLRRESPGVRILVNGSGIGISGDFMDLSEQEISDMVAVNCGALTKMTYLVLPYMKKGAMIYQFASAAAFSPQPGFAVYAAAKAYVLRFSTALRQELKKKGIRVTAVCPGPVKTEFLEKAYGKQEMSFYKKLVIADCKKVVSRAIEDGKKGRAVSVYGGTMKFLRIISRLLPEEVLAGFFRG</sequence>
<evidence type="ECO:0000256" key="6">
    <source>
        <dbReference type="ARBA" id="ARBA00044065"/>
    </source>
</evidence>
<comment type="caution">
    <text evidence="11">The sequence shown here is derived from an EMBL/GenBank/DDBJ whole genome shotgun (WGS) entry which is preliminary data.</text>
</comment>
<dbReference type="InterPro" id="IPR020904">
    <property type="entry name" value="Sc_DH/Rdtase_CS"/>
</dbReference>
<comment type="catalytic activity">
    <reaction evidence="10">
        <text>3-hydroxypropanoate + NADP(+) = 3-oxopropanoate + NADPH + H(+)</text>
        <dbReference type="Rhea" id="RHEA:26438"/>
        <dbReference type="ChEBI" id="CHEBI:15378"/>
        <dbReference type="ChEBI" id="CHEBI:16510"/>
        <dbReference type="ChEBI" id="CHEBI:33190"/>
        <dbReference type="ChEBI" id="CHEBI:57783"/>
        <dbReference type="ChEBI" id="CHEBI:58349"/>
        <dbReference type="EC" id="1.1.1.298"/>
    </reaction>
</comment>
<dbReference type="PANTHER" id="PTHR43086">
    <property type="entry name" value="VERY-LONG-CHAIN 3-OXOOACYL-COA REDUCTASE"/>
    <property type="match status" value="1"/>
</dbReference>
<reference evidence="11" key="2">
    <citation type="submission" date="2021-04" db="EMBL/GenBank/DDBJ databases">
        <authorList>
            <person name="Gilroy R."/>
        </authorList>
    </citation>
    <scope>NUCLEOTIDE SEQUENCE</scope>
    <source>
        <strain evidence="11">ChiSjej3B21-8574</strain>
    </source>
</reference>